<evidence type="ECO:0000313" key="2">
    <source>
        <dbReference type="EMBL" id="SKC94810.1"/>
    </source>
</evidence>
<name>A0A1T5N2Y5_9BACT</name>
<dbReference type="RefSeq" id="WP_079467475.1">
    <property type="nucleotide sequence ID" value="NZ_FUZZ01000001.1"/>
</dbReference>
<accession>A0A1T5N2Y5</accession>
<dbReference type="GO" id="GO:0003700">
    <property type="term" value="F:DNA-binding transcription factor activity"/>
    <property type="evidence" value="ECO:0007669"/>
    <property type="project" value="InterPro"/>
</dbReference>
<dbReference type="Proteomes" id="UP000190166">
    <property type="component" value="Unassembled WGS sequence"/>
</dbReference>
<reference evidence="2 3" key="1">
    <citation type="submission" date="2017-02" db="EMBL/GenBank/DDBJ databases">
        <authorList>
            <person name="Peterson S.W."/>
        </authorList>
    </citation>
    <scope>NUCLEOTIDE SEQUENCE [LARGE SCALE GENOMIC DNA]</scope>
    <source>
        <strain evidence="2 3">DSM 18108</strain>
    </source>
</reference>
<dbReference type="Gene3D" id="1.10.10.60">
    <property type="entry name" value="Homeodomain-like"/>
    <property type="match status" value="1"/>
</dbReference>
<evidence type="ECO:0000259" key="1">
    <source>
        <dbReference type="PROSITE" id="PS01124"/>
    </source>
</evidence>
<dbReference type="STRING" id="393003.SAMN05660461_0112"/>
<protein>
    <submittedName>
        <fullName evidence="2">AraC-type DNA-binding protein</fullName>
    </submittedName>
</protein>
<gene>
    <name evidence="2" type="ORF">SAMN05660461_0112</name>
</gene>
<proteinExistence type="predicted"/>
<dbReference type="AlphaFoldDB" id="A0A1T5N2Y5"/>
<dbReference type="GO" id="GO:0043565">
    <property type="term" value="F:sequence-specific DNA binding"/>
    <property type="evidence" value="ECO:0007669"/>
    <property type="project" value="InterPro"/>
</dbReference>
<feature type="domain" description="HTH araC/xylS-type" evidence="1">
    <location>
        <begin position="229"/>
        <end position="327"/>
    </location>
</feature>
<dbReference type="PROSITE" id="PS01124">
    <property type="entry name" value="HTH_ARAC_FAMILY_2"/>
    <property type="match status" value="1"/>
</dbReference>
<keyword evidence="2" id="KW-0238">DNA-binding</keyword>
<sequence length="328" mass="37668">MSQPETKYLLINPGKRVCTTYEQVPGYLQSQLIPNAKCFTDIDENGVIMDQQIQLNELSVHYHLVHLKQGVKLTTVAPDKACLAVGISGFAENAAAFPMKMKLAKREMNVHRGATDTATLVTEKEFVISFHINLHLPLVKYLVAEFPLFKVLNLKEPTVDKQPVKKAPPYHLNEVNYQIMHRIRSFKAVGEAADVFFRRNAIDFYATYLRYLQGPPSLMLMEHYREKLREIAGYIIHHPAEVTDKEALCDRFGVAPEFLEAPFEQELLITVEELILQEKMAFVFKMLIETNHTLTHIASLTQYSGWEELSTEFEKYYKCNIAELRTAQ</sequence>
<dbReference type="EMBL" id="FUZZ01000001">
    <property type="protein sequence ID" value="SKC94810.1"/>
    <property type="molecule type" value="Genomic_DNA"/>
</dbReference>
<evidence type="ECO:0000313" key="3">
    <source>
        <dbReference type="Proteomes" id="UP000190166"/>
    </source>
</evidence>
<keyword evidence="3" id="KW-1185">Reference proteome</keyword>
<dbReference type="InterPro" id="IPR018060">
    <property type="entry name" value="HTH_AraC"/>
</dbReference>
<organism evidence="2 3">
    <name type="scientific">Chitinophaga ginsengisegetis</name>
    <dbReference type="NCBI Taxonomy" id="393003"/>
    <lineage>
        <taxon>Bacteria</taxon>
        <taxon>Pseudomonadati</taxon>
        <taxon>Bacteroidota</taxon>
        <taxon>Chitinophagia</taxon>
        <taxon>Chitinophagales</taxon>
        <taxon>Chitinophagaceae</taxon>
        <taxon>Chitinophaga</taxon>
    </lineage>
</organism>